<evidence type="ECO:0000256" key="1">
    <source>
        <dbReference type="ARBA" id="ARBA00022531"/>
    </source>
</evidence>
<dbReference type="InterPro" id="IPR023431">
    <property type="entry name" value="PSII_PsbX_type_1_subfam"/>
</dbReference>
<keyword evidence="3 6" id="KW-1133">Transmembrane helix</keyword>
<keyword evidence="2 6" id="KW-0812">Transmembrane</keyword>
<dbReference type="Proteomes" id="UP000607397">
    <property type="component" value="Unassembled WGS sequence"/>
</dbReference>
<feature type="transmembrane region" description="Helical" evidence="6">
    <location>
        <begin position="6"/>
        <end position="29"/>
    </location>
</feature>
<comment type="caution">
    <text evidence="7">The sequence shown here is derived from an EMBL/GenBank/DDBJ whole genome shotgun (WGS) entry which is preliminary data.</text>
</comment>
<dbReference type="Pfam" id="PF06596">
    <property type="entry name" value="PsbX"/>
    <property type="match status" value="1"/>
</dbReference>
<accession>A0A8K1ZZT1</accession>
<gene>
    <name evidence="6" type="primary">psbX</name>
    <name evidence="7" type="ORF">GS597_11440</name>
</gene>
<dbReference type="InterPro" id="IPR009518">
    <property type="entry name" value="PSII_PsbX"/>
</dbReference>
<keyword evidence="4 6" id="KW-0472">Membrane</keyword>
<evidence type="ECO:0000256" key="4">
    <source>
        <dbReference type="ARBA" id="ARBA00023136"/>
    </source>
</evidence>
<comment type="function">
    <text evidence="6">Involved in the binding and/or turnover of quinones at the Q(B) site of photosystem II (PSII). PSII is a light-driven water plastoquinone oxidoreductase, using light energy to abstract electrons from H(2)O, generating a proton gradient subsequently used for ATP formation.</text>
</comment>
<reference evidence="7" key="1">
    <citation type="submission" date="2019-12" db="EMBL/GenBank/DDBJ databases">
        <title>High-Quality draft genome sequences of three cyanobacteria isolated from the limestone walls of the Old Cathedral of Coimbra.</title>
        <authorList>
            <person name="Tiago I."/>
            <person name="Soares F."/>
            <person name="Portugal A."/>
        </authorList>
    </citation>
    <scope>NUCLEOTIDE SEQUENCE [LARGE SCALE GENOMIC DNA]</scope>
    <source>
        <strain evidence="7">C</strain>
    </source>
</reference>
<dbReference type="AlphaFoldDB" id="A0A8K1ZZT1"/>
<proteinExistence type="inferred from homology"/>
<evidence type="ECO:0000256" key="5">
    <source>
        <dbReference type="ARBA" id="ARBA00023276"/>
    </source>
</evidence>
<evidence type="ECO:0000313" key="7">
    <source>
        <dbReference type="EMBL" id="NCJ07108.1"/>
    </source>
</evidence>
<dbReference type="GO" id="GO:0015979">
    <property type="term" value="P:photosynthesis"/>
    <property type="evidence" value="ECO:0007669"/>
    <property type="project" value="UniProtKB-UniRule"/>
</dbReference>
<comment type="subunit">
    <text evidence="6">PSII is composed of 1 copy each of membrane proteins PsbA, PsbB, PsbC, PsbD, PsbE, PsbF, PsbH, PsbI, PsbJ, PsbK, PsbL, PsbM, PsbT, PsbX, PsbY, PsbZ, Psb30/Ycf12, peripheral proteins PsbO, CyanoQ (PsbQ), PsbU, PsbV and a large number of cofactors. It forms dimeric complexes.</text>
</comment>
<dbReference type="HAMAP" id="MF_01386">
    <property type="entry name" value="PSII_PsbX_1"/>
    <property type="match status" value="1"/>
</dbReference>
<organism evidence="7 8">
    <name type="scientific">Petrachloros mirabilis ULC683</name>
    <dbReference type="NCBI Taxonomy" id="2781853"/>
    <lineage>
        <taxon>Bacteria</taxon>
        <taxon>Bacillati</taxon>
        <taxon>Cyanobacteriota</taxon>
        <taxon>Cyanophyceae</taxon>
        <taxon>Synechococcales</taxon>
        <taxon>Petrachlorosaceae</taxon>
        <taxon>Petrachloros</taxon>
        <taxon>Petrachloros mirabilis</taxon>
    </lineage>
</organism>
<evidence type="ECO:0000256" key="2">
    <source>
        <dbReference type="ARBA" id="ARBA00022692"/>
    </source>
</evidence>
<comment type="subcellular location">
    <subcellularLocation>
        <location evidence="6">Cellular thylakoid membrane</location>
        <topology evidence="6">Single-pass membrane protein</topology>
    </subcellularLocation>
</comment>
<evidence type="ECO:0000313" key="8">
    <source>
        <dbReference type="Proteomes" id="UP000607397"/>
    </source>
</evidence>
<keyword evidence="1 6" id="KW-0602">Photosynthesis</keyword>
<keyword evidence="6" id="KW-0793">Thylakoid</keyword>
<protein>
    <recommendedName>
        <fullName evidence="6">Photosystem II reaction center protein X</fullName>
    </recommendedName>
</protein>
<comment type="similarity">
    <text evidence="6">Belongs to the PsbX family. Type 1 subfamily.</text>
</comment>
<evidence type="ECO:0000256" key="3">
    <source>
        <dbReference type="ARBA" id="ARBA00022989"/>
    </source>
</evidence>
<keyword evidence="8" id="KW-1185">Reference proteome</keyword>
<evidence type="ECO:0000256" key="6">
    <source>
        <dbReference type="HAMAP-Rule" id="MF_01386"/>
    </source>
</evidence>
<dbReference type="RefSeq" id="WP_161825628.1">
    <property type="nucleotide sequence ID" value="NZ_WVIC01000021.1"/>
</dbReference>
<dbReference type="EMBL" id="WVIC01000021">
    <property type="protein sequence ID" value="NCJ07108.1"/>
    <property type="molecule type" value="Genomic_DNA"/>
</dbReference>
<dbReference type="GO" id="GO:0009523">
    <property type="term" value="C:photosystem II"/>
    <property type="evidence" value="ECO:0007669"/>
    <property type="project" value="UniProtKB-KW"/>
</dbReference>
<dbReference type="GO" id="GO:0031676">
    <property type="term" value="C:plasma membrane-derived thylakoid membrane"/>
    <property type="evidence" value="ECO:0007669"/>
    <property type="project" value="UniProtKB-SubCell"/>
</dbReference>
<dbReference type="Gene3D" id="1.20.5.510">
    <property type="entry name" value="Single helix bin"/>
    <property type="match status" value="1"/>
</dbReference>
<keyword evidence="5 6" id="KW-0604">Photosystem II</keyword>
<sequence length="38" mass="3905">MTPSLNGFFIGLIAGAVVLGAIAGGLIFISQQDKIQRS</sequence>
<name>A0A8K1ZZT1_9CYAN</name>